<reference evidence="2" key="1">
    <citation type="submission" date="2023-03" db="UniProtKB">
        <authorList>
            <consortium name="Ensembl"/>
        </authorList>
    </citation>
    <scope>IDENTIFICATION</scope>
</reference>
<organism evidence="2">
    <name type="scientific">Equus asinus asinus</name>
    <dbReference type="NCBI Taxonomy" id="83772"/>
    <lineage>
        <taxon>Eukaryota</taxon>
        <taxon>Metazoa</taxon>
        <taxon>Chordata</taxon>
        <taxon>Craniata</taxon>
        <taxon>Vertebrata</taxon>
        <taxon>Euteleostomi</taxon>
        <taxon>Mammalia</taxon>
        <taxon>Eutheria</taxon>
        <taxon>Laurasiatheria</taxon>
        <taxon>Perissodactyla</taxon>
        <taxon>Equidae</taxon>
        <taxon>Equus</taxon>
    </lineage>
</organism>
<keyword evidence="1" id="KW-0812">Transmembrane</keyword>
<evidence type="ECO:0000313" key="2">
    <source>
        <dbReference type="Ensembl" id="ENSEASP00005024845.1"/>
    </source>
</evidence>
<sequence>MRLSSSLQKYYFHFLKHIVHFHRTCFQSCMLRMVLGFGELLLTVSTGILFQWTNIVAWQQMPTFWGIAANLQETLVVFFFFCFVFFFLLNQQGWKEGWKVRNYSFW</sequence>
<dbReference type="Ensembl" id="ENSEAST00005026964.1">
    <property type="protein sequence ID" value="ENSEASP00005024845.1"/>
    <property type="gene ID" value="ENSEASG00005016905.1"/>
</dbReference>
<proteinExistence type="predicted"/>
<protein>
    <submittedName>
        <fullName evidence="2">Uncharacterized protein</fullName>
    </submittedName>
</protein>
<keyword evidence="1" id="KW-1133">Transmembrane helix</keyword>
<dbReference type="AlphaFoldDB" id="A0A8C4MBR6"/>
<feature type="transmembrane region" description="Helical" evidence="1">
    <location>
        <begin position="33"/>
        <end position="52"/>
    </location>
</feature>
<dbReference type="OMA" id="QMPTFWG"/>
<accession>A0A8C4MBR6</accession>
<feature type="transmembrane region" description="Helical" evidence="1">
    <location>
        <begin position="64"/>
        <end position="89"/>
    </location>
</feature>
<keyword evidence="1" id="KW-0472">Membrane</keyword>
<evidence type="ECO:0000256" key="1">
    <source>
        <dbReference type="SAM" id="Phobius"/>
    </source>
</evidence>
<name>A0A8C4MBR6_EQUAS</name>